<dbReference type="EMBL" id="BGZK01002278">
    <property type="protein sequence ID" value="GBP92493.1"/>
    <property type="molecule type" value="Genomic_DNA"/>
</dbReference>
<gene>
    <name evidence="2" type="ORF">EVAR_67548_1</name>
</gene>
<dbReference type="Proteomes" id="UP000299102">
    <property type="component" value="Unassembled WGS sequence"/>
</dbReference>
<proteinExistence type="predicted"/>
<evidence type="ECO:0000313" key="2">
    <source>
        <dbReference type="EMBL" id="GBP92493.1"/>
    </source>
</evidence>
<reference evidence="2 3" key="1">
    <citation type="journal article" date="2019" name="Commun. Biol.">
        <title>The bagworm genome reveals a unique fibroin gene that provides high tensile strength.</title>
        <authorList>
            <person name="Kono N."/>
            <person name="Nakamura H."/>
            <person name="Ohtoshi R."/>
            <person name="Tomita M."/>
            <person name="Numata K."/>
            <person name="Arakawa K."/>
        </authorList>
    </citation>
    <scope>NUCLEOTIDE SEQUENCE [LARGE SCALE GENOMIC DNA]</scope>
</reference>
<keyword evidence="3" id="KW-1185">Reference proteome</keyword>
<feature type="region of interest" description="Disordered" evidence="1">
    <location>
        <begin position="117"/>
        <end position="144"/>
    </location>
</feature>
<evidence type="ECO:0000256" key="1">
    <source>
        <dbReference type="SAM" id="MobiDB-lite"/>
    </source>
</evidence>
<evidence type="ECO:0000313" key="3">
    <source>
        <dbReference type="Proteomes" id="UP000299102"/>
    </source>
</evidence>
<accession>A0A4C2A028</accession>
<organism evidence="2 3">
    <name type="scientific">Eumeta variegata</name>
    <name type="common">Bagworm moth</name>
    <name type="synonym">Eumeta japonica</name>
    <dbReference type="NCBI Taxonomy" id="151549"/>
    <lineage>
        <taxon>Eukaryota</taxon>
        <taxon>Metazoa</taxon>
        <taxon>Ecdysozoa</taxon>
        <taxon>Arthropoda</taxon>
        <taxon>Hexapoda</taxon>
        <taxon>Insecta</taxon>
        <taxon>Pterygota</taxon>
        <taxon>Neoptera</taxon>
        <taxon>Endopterygota</taxon>
        <taxon>Lepidoptera</taxon>
        <taxon>Glossata</taxon>
        <taxon>Ditrysia</taxon>
        <taxon>Tineoidea</taxon>
        <taxon>Psychidae</taxon>
        <taxon>Oiketicinae</taxon>
        <taxon>Eumeta</taxon>
    </lineage>
</organism>
<name>A0A4C2A028_EUMVA</name>
<sequence>MEIKCEDAVFKQELNMEDAQNQGYTKTEPRLDEAWDMAHEFTKTENEMDAVMIKQELDIGPAVLTPQTVPCPSPSVQACPSPHYSNISSDGASLCASILAQPATRTNVEKYLCGGDRGAPSSVNLQLDLKRTDDTYQSTKRENS</sequence>
<protein>
    <submittedName>
        <fullName evidence="2">Uncharacterized protein</fullName>
    </submittedName>
</protein>
<comment type="caution">
    <text evidence="2">The sequence shown here is derived from an EMBL/GenBank/DDBJ whole genome shotgun (WGS) entry which is preliminary data.</text>
</comment>
<feature type="compositionally biased region" description="Basic and acidic residues" evidence="1">
    <location>
        <begin position="128"/>
        <end position="144"/>
    </location>
</feature>
<dbReference type="AlphaFoldDB" id="A0A4C2A028"/>